<sequence length="471" mass="52238">MQLYLKLVLFLAPFVAWFLVLDFFLTRYASRINVDVLNSKARLDSSEKVPAPPKWGVVSPKYIVTGGAGFVGSWISRFLLFRGINPADITILDNNPRAPPDLIKYGVKYINVDLTDDEALIKELDGIVGDKGGVNLVVYHAAAIQRHYIGYRFYDRAPAKQNVNMAQSLVEAVNHIAARLEPEAANNTITVINIGDAQSDYEAPRWWQVWDFNNWVDTYKRGKVPASSRKYLSSYAQSKAEAEAILLSEKSFASSNKATCVKVVSLRVQGIVTGYYGEPILSPAMYYGGIIDHQWSIPTCFIHVEDVCRAALLAENALAKEVCGEVSEDTVVSWHSFVVSNGQTVRFGDAMKSLVESDTLRDIRINPGLVLATSFIVNLLLHIYPGPQKKWRSRDTSVFSGRWWVLTPERFATVQTAQIPVASEIARTRRALGFLAVHGALAALQDQAADFGKHKDLIRKSAVAAQEQEGA</sequence>
<protein>
    <recommendedName>
        <fullName evidence="2">NAD-dependent epimerase/dehydratase domain-containing protein</fullName>
    </recommendedName>
</protein>
<dbReference type="PANTHER" id="PTHR43245:SF51">
    <property type="entry name" value="SHORT CHAIN DEHYDROGENASE_REDUCTASE FAMILY 42E, MEMBER 2"/>
    <property type="match status" value="1"/>
</dbReference>
<dbReference type="SUPFAM" id="SSF51735">
    <property type="entry name" value="NAD(P)-binding Rossmann-fold domains"/>
    <property type="match status" value="1"/>
</dbReference>
<dbReference type="RefSeq" id="XP_031852301.1">
    <property type="nucleotide sequence ID" value="XM_031996410.1"/>
</dbReference>
<accession>A0A5E8B7K8</accession>
<proteinExistence type="predicted"/>
<dbReference type="EMBL" id="CABVLU010000001">
    <property type="protein sequence ID" value="VVT47394.1"/>
    <property type="molecule type" value="Genomic_DNA"/>
</dbReference>
<evidence type="ECO:0000256" key="1">
    <source>
        <dbReference type="SAM" id="Phobius"/>
    </source>
</evidence>
<dbReference type="GeneID" id="43580510"/>
<dbReference type="InterPro" id="IPR036291">
    <property type="entry name" value="NAD(P)-bd_dom_sf"/>
</dbReference>
<keyword evidence="1" id="KW-1133">Transmembrane helix</keyword>
<evidence type="ECO:0000313" key="4">
    <source>
        <dbReference type="Proteomes" id="UP000398389"/>
    </source>
</evidence>
<name>A0A5E8B7K8_9ASCO</name>
<dbReference type="InterPro" id="IPR050177">
    <property type="entry name" value="Lipid_A_modif_metabolic_enz"/>
</dbReference>
<evidence type="ECO:0000259" key="2">
    <source>
        <dbReference type="Pfam" id="PF01370"/>
    </source>
</evidence>
<feature type="transmembrane region" description="Helical" evidence="1">
    <location>
        <begin position="7"/>
        <end position="25"/>
    </location>
</feature>
<keyword evidence="1" id="KW-0472">Membrane</keyword>
<evidence type="ECO:0000313" key="3">
    <source>
        <dbReference type="EMBL" id="VVT47394.1"/>
    </source>
</evidence>
<organism evidence="3 4">
    <name type="scientific">Magnusiomyces paraingens</name>
    <dbReference type="NCBI Taxonomy" id="2606893"/>
    <lineage>
        <taxon>Eukaryota</taxon>
        <taxon>Fungi</taxon>
        <taxon>Dikarya</taxon>
        <taxon>Ascomycota</taxon>
        <taxon>Saccharomycotina</taxon>
        <taxon>Dipodascomycetes</taxon>
        <taxon>Dipodascales</taxon>
        <taxon>Dipodascaceae</taxon>
        <taxon>Magnusiomyces</taxon>
    </lineage>
</organism>
<dbReference type="Gene3D" id="3.40.50.720">
    <property type="entry name" value="NAD(P)-binding Rossmann-like Domain"/>
    <property type="match status" value="1"/>
</dbReference>
<dbReference type="AlphaFoldDB" id="A0A5E8B7K8"/>
<feature type="domain" description="NAD-dependent epimerase/dehydratase" evidence="2">
    <location>
        <begin position="63"/>
        <end position="175"/>
    </location>
</feature>
<dbReference type="OrthoDB" id="10058185at2759"/>
<dbReference type="Pfam" id="PF01370">
    <property type="entry name" value="Epimerase"/>
    <property type="match status" value="1"/>
</dbReference>
<reference evidence="3 4" key="1">
    <citation type="submission" date="2019-09" db="EMBL/GenBank/DDBJ databases">
        <authorList>
            <person name="Brejova B."/>
        </authorList>
    </citation>
    <scope>NUCLEOTIDE SEQUENCE [LARGE SCALE GENOMIC DNA]</scope>
</reference>
<dbReference type="InterPro" id="IPR001509">
    <property type="entry name" value="Epimerase_deHydtase"/>
</dbReference>
<keyword evidence="1" id="KW-0812">Transmembrane</keyword>
<gene>
    <name evidence="3" type="ORF">SAPINGB_P001689</name>
</gene>
<dbReference type="PANTHER" id="PTHR43245">
    <property type="entry name" value="BIFUNCTIONAL POLYMYXIN RESISTANCE PROTEIN ARNA"/>
    <property type="match status" value="1"/>
</dbReference>
<dbReference type="Proteomes" id="UP000398389">
    <property type="component" value="Unassembled WGS sequence"/>
</dbReference>
<keyword evidence="4" id="KW-1185">Reference proteome</keyword>